<keyword evidence="3" id="KW-0328">Glycosyltransferase</keyword>
<dbReference type="eggNOG" id="COG1807">
    <property type="taxonomic scope" value="Bacteria"/>
</dbReference>
<dbReference type="InParanoid" id="B4D568"/>
<keyword evidence="10" id="KW-1185">Reference proteome</keyword>
<reference evidence="9 10" key="1">
    <citation type="journal article" date="2011" name="J. Bacteriol.">
        <title>Genome sequence of Chthoniobacter flavus Ellin428, an aerobic heterotrophic soil bacterium.</title>
        <authorList>
            <person name="Kant R."/>
            <person name="van Passel M.W."/>
            <person name="Palva A."/>
            <person name="Lucas S."/>
            <person name="Lapidus A."/>
            <person name="Glavina Del Rio T."/>
            <person name="Dalin E."/>
            <person name="Tice H."/>
            <person name="Bruce D."/>
            <person name="Goodwin L."/>
            <person name="Pitluck S."/>
            <person name="Larimer F.W."/>
            <person name="Land M.L."/>
            <person name="Hauser L."/>
            <person name="Sangwan P."/>
            <person name="de Vos W.M."/>
            <person name="Janssen P.H."/>
            <person name="Smidt H."/>
        </authorList>
    </citation>
    <scope>NUCLEOTIDE SEQUENCE [LARGE SCALE GENOMIC DNA]</scope>
    <source>
        <strain evidence="9 10">Ellin428</strain>
    </source>
</reference>
<accession>B4D568</accession>
<keyword evidence="6 8" id="KW-1133">Transmembrane helix</keyword>
<feature type="transmembrane region" description="Helical" evidence="8">
    <location>
        <begin position="332"/>
        <end position="349"/>
    </location>
</feature>
<feature type="transmembrane region" description="Helical" evidence="8">
    <location>
        <begin position="152"/>
        <end position="170"/>
    </location>
</feature>
<feature type="transmembrane region" description="Helical" evidence="8">
    <location>
        <begin position="128"/>
        <end position="145"/>
    </location>
</feature>
<evidence type="ECO:0000256" key="7">
    <source>
        <dbReference type="ARBA" id="ARBA00023136"/>
    </source>
</evidence>
<keyword evidence="7 8" id="KW-0472">Membrane</keyword>
<comment type="caution">
    <text evidence="9">The sequence shown here is derived from an EMBL/GenBank/DDBJ whole genome shotgun (WGS) entry which is preliminary data.</text>
</comment>
<dbReference type="PANTHER" id="PTHR33908:SF11">
    <property type="entry name" value="MEMBRANE PROTEIN"/>
    <property type="match status" value="1"/>
</dbReference>
<feature type="transmembrane region" description="Helical" evidence="8">
    <location>
        <begin position="24"/>
        <end position="42"/>
    </location>
</feature>
<dbReference type="EMBL" id="ABVL01000013">
    <property type="protein sequence ID" value="EDY18273.1"/>
    <property type="molecule type" value="Genomic_DNA"/>
</dbReference>
<dbReference type="PANTHER" id="PTHR33908">
    <property type="entry name" value="MANNOSYLTRANSFERASE YKCB-RELATED"/>
    <property type="match status" value="1"/>
</dbReference>
<feature type="transmembrane region" description="Helical" evidence="8">
    <location>
        <begin position="229"/>
        <end position="254"/>
    </location>
</feature>
<evidence type="ECO:0000313" key="10">
    <source>
        <dbReference type="Proteomes" id="UP000005824"/>
    </source>
</evidence>
<gene>
    <name evidence="9" type="ORF">CfE428DRAFT_4057</name>
</gene>
<evidence type="ECO:0008006" key="11">
    <source>
        <dbReference type="Google" id="ProtNLM"/>
    </source>
</evidence>
<evidence type="ECO:0000256" key="6">
    <source>
        <dbReference type="ARBA" id="ARBA00022989"/>
    </source>
</evidence>
<protein>
    <recommendedName>
        <fullName evidence="11">Glycosyltransferase RgtA/B/C/D-like domain-containing protein</fullName>
    </recommendedName>
</protein>
<evidence type="ECO:0000256" key="1">
    <source>
        <dbReference type="ARBA" id="ARBA00004651"/>
    </source>
</evidence>
<dbReference type="GO" id="GO:0009103">
    <property type="term" value="P:lipopolysaccharide biosynthetic process"/>
    <property type="evidence" value="ECO:0007669"/>
    <property type="project" value="UniProtKB-ARBA"/>
</dbReference>
<evidence type="ECO:0000256" key="5">
    <source>
        <dbReference type="ARBA" id="ARBA00022692"/>
    </source>
</evidence>
<evidence type="ECO:0000313" key="9">
    <source>
        <dbReference type="EMBL" id="EDY18273.1"/>
    </source>
</evidence>
<sequence length="647" mass="72089">MSEEVRPADVRPAEENGISWREKFWAGLLLVIAFGLRCFYVFRYRYDSDEPQHLHTTWGWTQGLLQYRDFFDNHTPLFHILFSPLVAALGERTNILDYMRLAMVPLWLVSLWCVWKIGSAVFSRRVGLWGTVFISLLPWWFYCAVEYRTDNLWAPLWLGTVATLVCGRFSRTRAFLGGLLLGLCATVSLKTTLLAAVLAMTLGFTMLVCARRLGLAGIGRILGKAWPMFLGMFIGPAILASFFMMKGAWAPFFYGTIQHNLLPDVDAKNHPSRLRLAFPIALPFLLAIGGYIAYRTPDTTKALRRAGLFLLAGLYYTALYSFWTLLTRQDFLPFYPIAMVLLAAALIALADRFLASRAKCVLIAVSVLEIVLLLVGRKPWIDGTQREREILSEVLRLTKPGEFVMDFKGESVFRQRAFYYVLEPLTFVRIRSMMIADTVAEDLVAKNVCVALNQDRWYPKKGAKFIEENYLAVARKGGAGGARTDKPIAAGEKIPFEVKVSGSYVLWADNHVVDGSIVGIKSSVQPYEVTAGSHAFIVDAPYGHVDVLSVGRLRVAGKAVTNSSIATGQKIRFEVKIPGSYVLWADGQLVADPIDGAAAGSGPRELTAGFHEFTAAAPHQFVAILWSRAAEDGAQPIVNKLGWQDYR</sequence>
<evidence type="ECO:0000256" key="2">
    <source>
        <dbReference type="ARBA" id="ARBA00022475"/>
    </source>
</evidence>
<organism evidence="9 10">
    <name type="scientific">Chthoniobacter flavus Ellin428</name>
    <dbReference type="NCBI Taxonomy" id="497964"/>
    <lineage>
        <taxon>Bacteria</taxon>
        <taxon>Pseudomonadati</taxon>
        <taxon>Verrucomicrobiota</taxon>
        <taxon>Spartobacteria</taxon>
        <taxon>Chthoniobacterales</taxon>
        <taxon>Chthoniobacteraceae</taxon>
        <taxon>Chthoniobacter</taxon>
    </lineage>
</organism>
<dbReference type="GO" id="GO:0016763">
    <property type="term" value="F:pentosyltransferase activity"/>
    <property type="evidence" value="ECO:0007669"/>
    <property type="project" value="TreeGrafter"/>
</dbReference>
<feature type="transmembrane region" description="Helical" evidence="8">
    <location>
        <begin position="101"/>
        <end position="122"/>
    </location>
</feature>
<dbReference type="RefSeq" id="WP_006981381.1">
    <property type="nucleotide sequence ID" value="NZ_ABVL01000013.1"/>
</dbReference>
<dbReference type="Proteomes" id="UP000005824">
    <property type="component" value="Unassembled WGS sequence"/>
</dbReference>
<keyword evidence="2" id="KW-1003">Cell membrane</keyword>
<evidence type="ECO:0000256" key="4">
    <source>
        <dbReference type="ARBA" id="ARBA00022679"/>
    </source>
</evidence>
<dbReference type="InterPro" id="IPR050297">
    <property type="entry name" value="LipidA_mod_glycosyltrf_83"/>
</dbReference>
<feature type="transmembrane region" description="Helical" evidence="8">
    <location>
        <begin position="176"/>
        <end position="209"/>
    </location>
</feature>
<name>B4D568_9BACT</name>
<evidence type="ECO:0000256" key="3">
    <source>
        <dbReference type="ARBA" id="ARBA00022676"/>
    </source>
</evidence>
<evidence type="ECO:0000256" key="8">
    <source>
        <dbReference type="SAM" id="Phobius"/>
    </source>
</evidence>
<dbReference type="STRING" id="497964.CfE428DRAFT_4057"/>
<comment type="subcellular location">
    <subcellularLocation>
        <location evidence="1">Cell membrane</location>
        <topology evidence="1">Multi-pass membrane protein</topology>
    </subcellularLocation>
</comment>
<feature type="transmembrane region" description="Helical" evidence="8">
    <location>
        <begin position="274"/>
        <end position="294"/>
    </location>
</feature>
<proteinExistence type="predicted"/>
<dbReference type="GO" id="GO:0005886">
    <property type="term" value="C:plasma membrane"/>
    <property type="evidence" value="ECO:0007669"/>
    <property type="project" value="UniProtKB-SubCell"/>
</dbReference>
<dbReference type="AlphaFoldDB" id="B4D568"/>
<feature type="transmembrane region" description="Helical" evidence="8">
    <location>
        <begin position="306"/>
        <end position="326"/>
    </location>
</feature>
<keyword evidence="4" id="KW-0808">Transferase</keyword>
<keyword evidence="5 8" id="KW-0812">Transmembrane</keyword>